<keyword evidence="4" id="KW-0560">Oxidoreductase</keyword>
<keyword evidence="9" id="KW-1185">Reference proteome</keyword>
<evidence type="ECO:0000256" key="2">
    <source>
        <dbReference type="ARBA" id="ARBA00022723"/>
    </source>
</evidence>
<proteinExistence type="inferred from homology"/>
<keyword evidence="3 8" id="KW-0223">Dioxygenase</keyword>
<keyword evidence="2" id="KW-0479">Metal-binding</keyword>
<dbReference type="eggNOG" id="COG2175">
    <property type="taxonomic scope" value="Bacteria"/>
</dbReference>
<evidence type="ECO:0000256" key="6">
    <source>
        <dbReference type="SAM" id="MobiDB-lite"/>
    </source>
</evidence>
<organism evidence="8 9">
    <name type="scientific">Tistrella mobilis (strain KA081020-065)</name>
    <dbReference type="NCBI Taxonomy" id="1110502"/>
    <lineage>
        <taxon>Bacteria</taxon>
        <taxon>Pseudomonadati</taxon>
        <taxon>Pseudomonadota</taxon>
        <taxon>Alphaproteobacteria</taxon>
        <taxon>Geminicoccales</taxon>
        <taxon>Geminicoccaceae</taxon>
        <taxon>Tistrella</taxon>
    </lineage>
</organism>
<dbReference type="InterPro" id="IPR003819">
    <property type="entry name" value="TauD/TfdA-like"/>
</dbReference>
<dbReference type="Proteomes" id="UP000005258">
    <property type="component" value="Chromosome"/>
</dbReference>
<evidence type="ECO:0000256" key="4">
    <source>
        <dbReference type="ARBA" id="ARBA00023002"/>
    </source>
</evidence>
<evidence type="ECO:0000256" key="5">
    <source>
        <dbReference type="ARBA" id="ARBA00023004"/>
    </source>
</evidence>
<dbReference type="SUPFAM" id="SSF51197">
    <property type="entry name" value="Clavaminate synthase-like"/>
    <property type="match status" value="1"/>
</dbReference>
<dbReference type="Gene3D" id="3.60.130.10">
    <property type="entry name" value="Clavaminate synthase-like"/>
    <property type="match status" value="1"/>
</dbReference>
<dbReference type="AlphaFoldDB" id="I3TIT1"/>
<gene>
    <name evidence="8" type="primary">tauD</name>
    <name evidence="8" type="ordered locus">TMO_0830</name>
</gene>
<dbReference type="STRING" id="1110502.TMO_0830"/>
<evidence type="ECO:0000259" key="7">
    <source>
        <dbReference type="Pfam" id="PF02668"/>
    </source>
</evidence>
<evidence type="ECO:0000256" key="1">
    <source>
        <dbReference type="ARBA" id="ARBA00005896"/>
    </source>
</evidence>
<evidence type="ECO:0000313" key="9">
    <source>
        <dbReference type="Proteomes" id="UP000005258"/>
    </source>
</evidence>
<dbReference type="InterPro" id="IPR051323">
    <property type="entry name" value="AtsK-like"/>
</dbReference>
<dbReference type="GO" id="GO:0046872">
    <property type="term" value="F:metal ion binding"/>
    <property type="evidence" value="ECO:0007669"/>
    <property type="project" value="UniProtKB-KW"/>
</dbReference>
<dbReference type="GO" id="GO:0006790">
    <property type="term" value="P:sulfur compound metabolic process"/>
    <property type="evidence" value="ECO:0007669"/>
    <property type="project" value="TreeGrafter"/>
</dbReference>
<dbReference type="PANTHER" id="PTHR30468">
    <property type="entry name" value="ALPHA-KETOGLUTARATE-DEPENDENT SULFONATE DIOXYGENASE"/>
    <property type="match status" value="1"/>
</dbReference>
<dbReference type="Pfam" id="PF02668">
    <property type="entry name" value="TauD"/>
    <property type="match status" value="1"/>
</dbReference>
<dbReference type="GO" id="GO:0000908">
    <property type="term" value="F:taurine dioxygenase activity"/>
    <property type="evidence" value="ECO:0007669"/>
    <property type="project" value="TreeGrafter"/>
</dbReference>
<reference evidence="8 9" key="1">
    <citation type="journal article" date="2012" name="J. Am. Chem. Soc.">
        <title>Bacterial biosynthesis and maturation of the didemnin anti-cancer agents.</title>
        <authorList>
            <person name="Xu Y."/>
            <person name="Kersten R.D."/>
            <person name="Nam S.J."/>
            <person name="Lu L."/>
            <person name="Al-Suwailem A.M."/>
            <person name="Zheng H."/>
            <person name="Fenical W."/>
            <person name="Dorrestein P.C."/>
            <person name="Moore B.S."/>
            <person name="Qian P.Y."/>
        </authorList>
    </citation>
    <scope>NUCLEOTIDE SEQUENCE [LARGE SCALE GENOMIC DNA]</scope>
    <source>
        <strain evidence="8 9">KA081020-065</strain>
    </source>
</reference>
<accession>I3TIT1</accession>
<dbReference type="RefSeq" id="WP_014744348.1">
    <property type="nucleotide sequence ID" value="NC_017956.1"/>
</dbReference>
<dbReference type="PANTHER" id="PTHR30468:SF1">
    <property type="entry name" value="ALPHA-KETOGLUTARATE-DEPENDENT SULFONATE DIOXYGENASE"/>
    <property type="match status" value="1"/>
</dbReference>
<name>I3TIT1_TISMK</name>
<evidence type="ECO:0000313" key="8">
    <source>
        <dbReference type="EMBL" id="AFK52669.1"/>
    </source>
</evidence>
<feature type="region of interest" description="Disordered" evidence="6">
    <location>
        <begin position="1"/>
        <end position="22"/>
    </location>
</feature>
<dbReference type="GO" id="GO:0005737">
    <property type="term" value="C:cytoplasm"/>
    <property type="evidence" value="ECO:0007669"/>
    <property type="project" value="TreeGrafter"/>
</dbReference>
<dbReference type="KEGG" id="tmo:TMO_0830"/>
<comment type="similarity">
    <text evidence="1">Belongs to the TfdA dioxygenase family.</text>
</comment>
<sequence length="307" mass="33444">MTANPFFSAKPPTARSNAPRPSAHFTARPLTGALGAEITGIDVATASDAAIADLRAALVHHQVLAIRGQSLDPAGMERVALRFGAFGQDPYVRPLPGFTNVLRLLKTADEAHPNVFGEAWHSDWSFLDTPPAFTLLYGHDVPDWGGDTMFASQIRACEALSPAMVRLLEPLKAVHSARRGYGPASREAVADRLPNMDIVVSETAMATRLHPVIRTHPETGARALYVSPAYTIGLDGFTDAEAEALLGYLFQLSVDHRFTCRVRWEQGTLTIWDNRSVLHLPVGDYHGARREMYRATVAGDEPVLMPA</sequence>
<evidence type="ECO:0000256" key="3">
    <source>
        <dbReference type="ARBA" id="ARBA00022964"/>
    </source>
</evidence>
<dbReference type="EMBL" id="CP003236">
    <property type="protein sequence ID" value="AFK52669.1"/>
    <property type="molecule type" value="Genomic_DNA"/>
</dbReference>
<dbReference type="HOGENOM" id="CLU_036005_2_1_5"/>
<protein>
    <submittedName>
        <fullName evidence="8">Alpha-ketoglutarate-dependent taurine dioxygenase</fullName>
    </submittedName>
</protein>
<keyword evidence="5" id="KW-0408">Iron</keyword>
<feature type="domain" description="TauD/TfdA-like" evidence="7">
    <location>
        <begin position="27"/>
        <end position="296"/>
    </location>
</feature>
<dbReference type="InterPro" id="IPR042098">
    <property type="entry name" value="TauD-like_sf"/>
</dbReference>